<keyword evidence="3" id="KW-1185">Reference proteome</keyword>
<dbReference type="EMBL" id="BDDD01002271">
    <property type="protein sequence ID" value="GAV80852.1"/>
    <property type="molecule type" value="Genomic_DNA"/>
</dbReference>
<evidence type="ECO:0000313" key="2">
    <source>
        <dbReference type="EMBL" id="GAV80852.1"/>
    </source>
</evidence>
<evidence type="ECO:0008006" key="4">
    <source>
        <dbReference type="Google" id="ProtNLM"/>
    </source>
</evidence>
<evidence type="ECO:0000313" key="3">
    <source>
        <dbReference type="Proteomes" id="UP000187406"/>
    </source>
</evidence>
<proteinExistence type="predicted"/>
<feature type="chain" id="PRO_5013089020" description="UBN2_2 domain-containing protein" evidence="1">
    <location>
        <begin position="25"/>
        <end position="101"/>
    </location>
</feature>
<protein>
    <recommendedName>
        <fullName evidence="4">UBN2_2 domain-containing protein</fullName>
    </recommendedName>
</protein>
<sequence length="101" mass="11597">MCPSSPSRPLHLIYLLSLLGLKYEEDTIRDYHQRIMEAIKSTSVAVYPFQKMKCHRRATCIFPLALNCNLTFNSITDFCIVLWVQSTLEKGWVLCVICLGV</sequence>
<comment type="caution">
    <text evidence="2">The sequence shown here is derived from an EMBL/GenBank/DDBJ whole genome shotgun (WGS) entry which is preliminary data.</text>
</comment>
<gene>
    <name evidence="2" type="ORF">CFOL_v3_24312</name>
</gene>
<name>A0A1Q3CL73_CEPFO</name>
<dbReference type="InParanoid" id="A0A1Q3CL73"/>
<evidence type="ECO:0000256" key="1">
    <source>
        <dbReference type="SAM" id="SignalP"/>
    </source>
</evidence>
<feature type="signal peptide" evidence="1">
    <location>
        <begin position="1"/>
        <end position="24"/>
    </location>
</feature>
<reference evidence="3" key="1">
    <citation type="submission" date="2016-04" db="EMBL/GenBank/DDBJ databases">
        <title>Cephalotus genome sequencing.</title>
        <authorList>
            <person name="Fukushima K."/>
            <person name="Hasebe M."/>
            <person name="Fang X."/>
        </authorList>
    </citation>
    <scope>NUCLEOTIDE SEQUENCE [LARGE SCALE GENOMIC DNA]</scope>
    <source>
        <strain evidence="3">cv. St1</strain>
    </source>
</reference>
<accession>A0A1Q3CL73</accession>
<organism evidence="2 3">
    <name type="scientific">Cephalotus follicularis</name>
    <name type="common">Albany pitcher plant</name>
    <dbReference type="NCBI Taxonomy" id="3775"/>
    <lineage>
        <taxon>Eukaryota</taxon>
        <taxon>Viridiplantae</taxon>
        <taxon>Streptophyta</taxon>
        <taxon>Embryophyta</taxon>
        <taxon>Tracheophyta</taxon>
        <taxon>Spermatophyta</taxon>
        <taxon>Magnoliopsida</taxon>
        <taxon>eudicotyledons</taxon>
        <taxon>Gunneridae</taxon>
        <taxon>Pentapetalae</taxon>
        <taxon>rosids</taxon>
        <taxon>fabids</taxon>
        <taxon>Oxalidales</taxon>
        <taxon>Cephalotaceae</taxon>
        <taxon>Cephalotus</taxon>
    </lineage>
</organism>
<dbReference type="Proteomes" id="UP000187406">
    <property type="component" value="Unassembled WGS sequence"/>
</dbReference>
<dbReference type="AlphaFoldDB" id="A0A1Q3CL73"/>
<keyword evidence="1" id="KW-0732">Signal</keyword>